<keyword evidence="3" id="KW-1185">Reference proteome</keyword>
<dbReference type="Proteomes" id="UP001200529">
    <property type="component" value="Segment"/>
</dbReference>
<dbReference type="EMBL" id="OL455887">
    <property type="protein sequence ID" value="UJQ86121.1"/>
    <property type="molecule type" value="Genomic_DNA"/>
</dbReference>
<protein>
    <submittedName>
        <fullName evidence="2">Uncharacterized protein</fullName>
    </submittedName>
</protein>
<accession>A0AA49BP14</accession>
<evidence type="ECO:0000256" key="1">
    <source>
        <dbReference type="SAM" id="MobiDB-lite"/>
    </source>
</evidence>
<gene>
    <name evidence="2" type="primary">52</name>
    <name evidence="2" type="ORF">ZANY_52</name>
</gene>
<reference evidence="2 3" key="1">
    <citation type="submission" date="2021-11" db="EMBL/GenBank/DDBJ databases">
        <authorList>
            <person name="Harms R.C."/>
            <person name="Hussain Z."/>
            <person name="Phipps C."/>
            <person name="Ball S.L."/>
            <person name="Garlena R.A."/>
            <person name="Russell D.A."/>
            <person name="Jacobs-Sera D."/>
            <person name="Hatfull G.F."/>
        </authorList>
    </citation>
    <scope>NUCLEOTIDE SEQUENCE [LARGE SCALE GENOMIC DNA]</scope>
</reference>
<proteinExistence type="predicted"/>
<feature type="region of interest" description="Disordered" evidence="1">
    <location>
        <begin position="1"/>
        <end position="22"/>
    </location>
</feature>
<name>A0AA49BP14_9CAUD</name>
<evidence type="ECO:0000313" key="2">
    <source>
        <dbReference type="EMBL" id="UJQ86121.1"/>
    </source>
</evidence>
<evidence type="ECO:0000313" key="3">
    <source>
        <dbReference type="Proteomes" id="UP001200529"/>
    </source>
</evidence>
<organism evidence="2 3">
    <name type="scientific">Gordonia phage Zany</name>
    <dbReference type="NCBI Taxonomy" id="2910759"/>
    <lineage>
        <taxon>Viruses</taxon>
        <taxon>Duplodnaviria</taxon>
        <taxon>Heunggongvirae</taxon>
        <taxon>Uroviricota</taxon>
        <taxon>Caudoviricetes</taxon>
        <taxon>Dovevirinae</taxon>
        <taxon>Lambovirus</taxon>
        <taxon>Lambovirus zany</taxon>
    </lineage>
</organism>
<sequence length="75" mass="9008">MTKLEKKFTYSHMDKDGLPEPKTPEERCYHYRWLDQHFGTDTDSPLHHNHRCVLCGEKRRKAKNGRRIQELQEGV</sequence>